<feature type="region of interest" description="Disordered" evidence="1">
    <location>
        <begin position="28"/>
        <end position="111"/>
    </location>
</feature>
<dbReference type="RefSeq" id="WP_201831838.1">
    <property type="nucleotide sequence ID" value="NZ_JAERRK010000002.1"/>
</dbReference>
<evidence type="ECO:0008006" key="5">
    <source>
        <dbReference type="Google" id="ProtNLM"/>
    </source>
</evidence>
<dbReference type="AlphaFoldDB" id="A0A937JN96"/>
<organism evidence="3 4">
    <name type="scientific">Streptomyces actinomycinicus</name>
    <dbReference type="NCBI Taxonomy" id="1695166"/>
    <lineage>
        <taxon>Bacteria</taxon>
        <taxon>Bacillati</taxon>
        <taxon>Actinomycetota</taxon>
        <taxon>Actinomycetes</taxon>
        <taxon>Kitasatosporales</taxon>
        <taxon>Streptomycetaceae</taxon>
        <taxon>Streptomyces</taxon>
    </lineage>
</organism>
<feature type="compositionally biased region" description="Low complexity" evidence="1">
    <location>
        <begin position="28"/>
        <end position="49"/>
    </location>
</feature>
<keyword evidence="4" id="KW-1185">Reference proteome</keyword>
<evidence type="ECO:0000256" key="2">
    <source>
        <dbReference type="SAM" id="SignalP"/>
    </source>
</evidence>
<evidence type="ECO:0000313" key="4">
    <source>
        <dbReference type="Proteomes" id="UP000661858"/>
    </source>
</evidence>
<evidence type="ECO:0000256" key="1">
    <source>
        <dbReference type="SAM" id="MobiDB-lite"/>
    </source>
</evidence>
<gene>
    <name evidence="3" type="ORF">JK359_04475</name>
</gene>
<feature type="chain" id="PRO_5039322785" description="Lipoprotein" evidence="2">
    <location>
        <begin position="20"/>
        <end position="220"/>
    </location>
</feature>
<dbReference type="PROSITE" id="PS51257">
    <property type="entry name" value="PROKAR_LIPOPROTEIN"/>
    <property type="match status" value="1"/>
</dbReference>
<dbReference type="EMBL" id="JAERRK010000002">
    <property type="protein sequence ID" value="MBL1081238.1"/>
    <property type="molecule type" value="Genomic_DNA"/>
</dbReference>
<proteinExistence type="predicted"/>
<keyword evidence="2" id="KW-0732">Signal</keyword>
<feature type="signal peptide" evidence="2">
    <location>
        <begin position="1"/>
        <end position="19"/>
    </location>
</feature>
<evidence type="ECO:0000313" key="3">
    <source>
        <dbReference type="EMBL" id="MBL1081238.1"/>
    </source>
</evidence>
<comment type="caution">
    <text evidence="3">The sequence shown here is derived from an EMBL/GenBank/DDBJ whole genome shotgun (WGS) entry which is preliminary data.</text>
</comment>
<accession>A0A937JN96</accession>
<protein>
    <recommendedName>
        <fullName evidence="5">Lipoprotein</fullName>
    </recommendedName>
</protein>
<sequence>MNADRLRPAVIACAAVALAATLTACQGDDTASGTGATPTAAAKSGSTPGSSGGKGGSTASAGTTAAPGTGGAGTGGAGTSTAKPASKTTGPAATPAADCATKAPDPDHADPDEIVVNRVEELPASTGKVNLVIQHGAWGCPDKETDGRPFLTDGEDSRWALDQAAYVTATNPITSSSKNQRIGVQELIDWLKAHPDAGLVFKYGTGDDGAIHSLQQVYAP</sequence>
<name>A0A937JN96_9ACTN</name>
<feature type="compositionally biased region" description="Low complexity" evidence="1">
    <location>
        <begin position="79"/>
        <end position="103"/>
    </location>
</feature>
<dbReference type="Proteomes" id="UP000661858">
    <property type="component" value="Unassembled WGS sequence"/>
</dbReference>
<feature type="compositionally biased region" description="Low complexity" evidence="1">
    <location>
        <begin position="57"/>
        <end position="67"/>
    </location>
</feature>
<reference evidence="3" key="1">
    <citation type="submission" date="2021-01" db="EMBL/GenBank/DDBJ databases">
        <title>WGS of actinomycetes isolated from Thailand.</title>
        <authorList>
            <person name="Thawai C."/>
        </authorList>
    </citation>
    <scope>NUCLEOTIDE SEQUENCE</scope>
    <source>
        <strain evidence="3">RCU-197</strain>
    </source>
</reference>
<feature type="compositionally biased region" description="Gly residues" evidence="1">
    <location>
        <begin position="68"/>
        <end position="78"/>
    </location>
</feature>